<dbReference type="EMBL" id="CP013655">
    <property type="protein sequence ID" value="ALS37706.1"/>
    <property type="molecule type" value="Genomic_DNA"/>
</dbReference>
<dbReference type="Proteomes" id="UP000067523">
    <property type="component" value="Chromosome"/>
</dbReference>
<dbReference type="RefSeq" id="WP_208927332.1">
    <property type="nucleotide sequence ID" value="NZ_CP013655.1"/>
</dbReference>
<sequence length="140" mass="16855">MKKYIKNYDKVQNKRDIELGWYDKQIMRIDFCIEENIFNEKRTILNVDTKIANKTNKQILLEKFRFVNVRNLSLKEVNYSPIDSLIIEDMKDTGRDYSEDMRFHVHDDSGYGEKEGYNYISFYCESIEAIDLVEFPYSDF</sequence>
<dbReference type="STRING" id="118060.ATZ35_11250"/>
<dbReference type="KEGG" id="erx:ATZ35_11250"/>
<reference evidence="2" key="1">
    <citation type="submission" date="2015-12" db="EMBL/GenBank/DDBJ databases">
        <authorList>
            <person name="Lauer A."/>
            <person name="Humrighouse B."/>
            <person name="Loparev V."/>
            <person name="Shewmaker P.L."/>
            <person name="Whitney A.M."/>
            <person name="McLaughlin R.W."/>
        </authorList>
    </citation>
    <scope>NUCLEOTIDE SEQUENCE [LARGE SCALE GENOMIC DNA]</scope>
    <source>
        <strain evidence="2">LMG 26678</strain>
    </source>
</reference>
<evidence type="ECO:0000313" key="1">
    <source>
        <dbReference type="EMBL" id="ALS37706.1"/>
    </source>
</evidence>
<gene>
    <name evidence="1" type="ORF">ATZ35_11250</name>
</gene>
<keyword evidence="2" id="KW-1185">Reference proteome</keyword>
<name>A0A0U2X022_9ENTE</name>
<proteinExistence type="predicted"/>
<dbReference type="AlphaFoldDB" id="A0A0U2X022"/>
<protein>
    <submittedName>
        <fullName evidence="1">Uncharacterized protein</fullName>
    </submittedName>
</protein>
<accession>A0A0U2X022</accession>
<evidence type="ECO:0000313" key="2">
    <source>
        <dbReference type="Proteomes" id="UP000067523"/>
    </source>
</evidence>
<organism evidence="1 2">
    <name type="scientific">Enterococcus rotai</name>
    <dbReference type="NCBI Taxonomy" id="118060"/>
    <lineage>
        <taxon>Bacteria</taxon>
        <taxon>Bacillati</taxon>
        <taxon>Bacillota</taxon>
        <taxon>Bacilli</taxon>
        <taxon>Lactobacillales</taxon>
        <taxon>Enterococcaceae</taxon>
        <taxon>Enterococcus</taxon>
    </lineage>
</organism>